<accession>A0ABP8YPW4</accession>
<keyword evidence="3" id="KW-1185">Reference proteome</keyword>
<evidence type="ECO:0000256" key="1">
    <source>
        <dbReference type="SAM" id="MobiDB-lite"/>
    </source>
</evidence>
<dbReference type="EMBL" id="BAABID010000015">
    <property type="protein sequence ID" value="GAA4734078.1"/>
    <property type="molecule type" value="Genomic_DNA"/>
</dbReference>
<protein>
    <submittedName>
        <fullName evidence="2">Uncharacterized protein</fullName>
    </submittedName>
</protein>
<gene>
    <name evidence="2" type="ORF">GCM10023216_28320</name>
</gene>
<dbReference type="RefSeq" id="WP_246254142.1">
    <property type="nucleotide sequence ID" value="NZ_BAABID010000015.1"/>
</dbReference>
<dbReference type="Proteomes" id="UP001500956">
    <property type="component" value="Unassembled WGS sequence"/>
</dbReference>
<evidence type="ECO:0000313" key="3">
    <source>
        <dbReference type="Proteomes" id="UP001500956"/>
    </source>
</evidence>
<name>A0ABP8YPW4_9MICO</name>
<feature type="region of interest" description="Disordered" evidence="1">
    <location>
        <begin position="59"/>
        <end position="85"/>
    </location>
</feature>
<proteinExistence type="predicted"/>
<evidence type="ECO:0000313" key="2">
    <source>
        <dbReference type="EMBL" id="GAA4734078.1"/>
    </source>
</evidence>
<sequence>MNQQLFGPAMEAELAYRRERAALAYGRPLLGGRAWRAVLRRVRQSLRVRETISAVVAEPSAPPVRRPHHRAPHRPVSGAGGTMAG</sequence>
<organism evidence="2 3">
    <name type="scientific">Isoptericola chiayiensis</name>
    <dbReference type="NCBI Taxonomy" id="579446"/>
    <lineage>
        <taxon>Bacteria</taxon>
        <taxon>Bacillati</taxon>
        <taxon>Actinomycetota</taxon>
        <taxon>Actinomycetes</taxon>
        <taxon>Micrococcales</taxon>
        <taxon>Promicromonosporaceae</taxon>
        <taxon>Isoptericola</taxon>
    </lineage>
</organism>
<comment type="caution">
    <text evidence="2">The sequence shown here is derived from an EMBL/GenBank/DDBJ whole genome shotgun (WGS) entry which is preliminary data.</text>
</comment>
<reference evidence="3" key="1">
    <citation type="journal article" date="2019" name="Int. J. Syst. Evol. Microbiol.">
        <title>The Global Catalogue of Microorganisms (GCM) 10K type strain sequencing project: providing services to taxonomists for standard genome sequencing and annotation.</title>
        <authorList>
            <consortium name="The Broad Institute Genomics Platform"/>
            <consortium name="The Broad Institute Genome Sequencing Center for Infectious Disease"/>
            <person name="Wu L."/>
            <person name="Ma J."/>
        </authorList>
    </citation>
    <scope>NUCLEOTIDE SEQUENCE [LARGE SCALE GENOMIC DNA]</scope>
    <source>
        <strain evidence="3">JCM 18063</strain>
    </source>
</reference>